<dbReference type="EMBL" id="CAADFC020000021">
    <property type="protein sequence ID" value="VIO74675.1"/>
    <property type="molecule type" value="Genomic_DNA"/>
</dbReference>
<keyword evidence="2" id="KW-0812">Transmembrane</keyword>
<evidence type="ECO:0000313" key="3">
    <source>
        <dbReference type="EMBL" id="VIO74675.1"/>
    </source>
</evidence>
<evidence type="ECO:0000256" key="2">
    <source>
        <dbReference type="SAM" id="Phobius"/>
    </source>
</evidence>
<comment type="caution">
    <text evidence="3">The sequence shown here is derived from an EMBL/GenBank/DDBJ whole genome shotgun (WGS) entry which is preliminary data.</text>
</comment>
<keyword evidence="2" id="KW-0472">Membrane</keyword>
<dbReference type="RefSeq" id="WP_139483659.1">
    <property type="nucleotide sequence ID" value="NZ_CAADFB020000027.1"/>
</dbReference>
<accession>A0A508TK54</accession>
<keyword evidence="2" id="KW-1133">Transmembrane helix</keyword>
<keyword evidence="1" id="KW-0175">Coiled coil</keyword>
<dbReference type="AlphaFoldDB" id="A0A508TK54"/>
<name>A0A508TK54_9BRAD</name>
<feature type="transmembrane region" description="Helical" evidence="2">
    <location>
        <begin position="12"/>
        <end position="31"/>
    </location>
</feature>
<sequence>MSDVETKPTMTTIILIAILVLNVLGIGLSEVQRRQLGQQSFLATLELRDIEKQRLEQQATELNRLYGLVANIDQRISKVQAAVENAELAHLNSLVTNVDQRINKVQTALESGPLALQVKDIQARINAVQIKLDQAPAGK</sequence>
<dbReference type="Proteomes" id="UP000328092">
    <property type="component" value="Unassembled WGS sequence"/>
</dbReference>
<keyword evidence="4" id="KW-1185">Reference proteome</keyword>
<evidence type="ECO:0000256" key="1">
    <source>
        <dbReference type="SAM" id="Coils"/>
    </source>
</evidence>
<gene>
    <name evidence="3" type="ORF">CI1B_54500</name>
</gene>
<proteinExistence type="predicted"/>
<reference evidence="3" key="1">
    <citation type="submission" date="2019-02" db="EMBL/GenBank/DDBJ databases">
        <authorList>
            <person name="Pothier F.J."/>
        </authorList>
    </citation>
    <scope>NUCLEOTIDE SEQUENCE</scope>
    <source>
        <strain evidence="3">CI-1B</strain>
    </source>
</reference>
<evidence type="ECO:0008006" key="5">
    <source>
        <dbReference type="Google" id="ProtNLM"/>
    </source>
</evidence>
<feature type="coiled-coil region" evidence="1">
    <location>
        <begin position="45"/>
        <end position="89"/>
    </location>
</feature>
<protein>
    <recommendedName>
        <fullName evidence="5">Chromosome partition protein Smc</fullName>
    </recommendedName>
</protein>
<organism evidence="3 4">
    <name type="scientific">Bradyrhizobium ivorense</name>
    <dbReference type="NCBI Taxonomy" id="2511166"/>
    <lineage>
        <taxon>Bacteria</taxon>
        <taxon>Pseudomonadati</taxon>
        <taxon>Pseudomonadota</taxon>
        <taxon>Alphaproteobacteria</taxon>
        <taxon>Hyphomicrobiales</taxon>
        <taxon>Nitrobacteraceae</taxon>
        <taxon>Bradyrhizobium</taxon>
    </lineage>
</organism>
<evidence type="ECO:0000313" key="4">
    <source>
        <dbReference type="Proteomes" id="UP000328092"/>
    </source>
</evidence>